<dbReference type="HAMAP" id="MF_00473">
    <property type="entry name" value="G6P_isomerase"/>
    <property type="match status" value="1"/>
</dbReference>
<dbReference type="EMBL" id="WIWI01000015">
    <property type="protein sequence ID" value="MQT88915.1"/>
    <property type="molecule type" value="Genomic_DNA"/>
</dbReference>
<dbReference type="AlphaFoldDB" id="A0A6A7YC61"/>
<dbReference type="InterPro" id="IPR046348">
    <property type="entry name" value="SIS_dom_sf"/>
</dbReference>
<comment type="subcellular location">
    <subcellularLocation>
        <location evidence="8">Cytoplasm</location>
    </subcellularLocation>
</comment>
<feature type="active site" description="Proton donor" evidence="8">
    <location>
        <position position="359"/>
    </location>
</feature>
<dbReference type="PANTHER" id="PTHR11469:SF1">
    <property type="entry name" value="GLUCOSE-6-PHOSPHATE ISOMERASE"/>
    <property type="match status" value="1"/>
</dbReference>
<gene>
    <name evidence="8" type="primary">pgi</name>
    <name evidence="12" type="ORF">GHO30_03490</name>
    <name evidence="10" type="ORF">GHO37_03630</name>
    <name evidence="11" type="ORF">GHO39_07160</name>
</gene>
<dbReference type="EMBL" id="WIVX01000009">
    <property type="protein sequence ID" value="MQU30469.1"/>
    <property type="molecule type" value="Genomic_DNA"/>
</dbReference>
<dbReference type="Gene3D" id="1.10.1390.10">
    <property type="match status" value="1"/>
</dbReference>
<name>A0A6A7YC61_9PSED</name>
<dbReference type="PRINTS" id="PR00662">
    <property type="entry name" value="G6PISOMERASE"/>
</dbReference>
<dbReference type="EMBL" id="WIWF01000008">
    <property type="protein sequence ID" value="MQT73392.1"/>
    <property type="molecule type" value="Genomic_DNA"/>
</dbReference>
<sequence>MAYYRTPHDVTALPAWQALKLHRADMQHFSMRDAFNSNPKRFEDFTLSSCGLFLDYSKNLITDQTRSLLVNLANEADLKNAIKSLFEGDIVNASEGRPALHTALRRPVADKLSVNGVNIMPQVHKVLNQMTELVGRIHDGLWRGYTEKPITDVVNIGIGGSFLGPELVSEALLSYAQKGVRCHYLANIDGSEFHELTAKLRAETTLFIVSSKSFNTLETLKNAQAARAWYLAQGGSEAELHRHFIAVSSNNAAAVAFGIREENIFPMWDWVGGRYSLWSAIGLPIALAIGMSNFKELLSGAYSMDQHFQNAPFEQNMPVLMAALGVWYGNFWGAQSHAILPYDHYLRNITKHLQQLDMESNGKSVRQDGTPVSTDTGPVIWGGVGCNGQHAYHQLLHQGTQLIPADFIVPIVSFNPVSDHHQWLYANCLSQSQALMLGKTRAEAEAELRDKGMSEDEVQKLAPHKVIPGNRPSNTLVVERISPRRLGALVALYEHKVFVQSVIWGINAFDQWGVELGKELGKGVYNRLTGNLEEPAEDASTQGLINYFRGRHRG</sequence>
<dbReference type="InterPro" id="IPR018189">
    <property type="entry name" value="Phosphoglucose_isomerase_CS"/>
</dbReference>
<dbReference type="GO" id="GO:0004347">
    <property type="term" value="F:glucose-6-phosphate isomerase activity"/>
    <property type="evidence" value="ECO:0007669"/>
    <property type="project" value="UniProtKB-UniRule"/>
</dbReference>
<comment type="caution">
    <text evidence="11">The sequence shown here is derived from an EMBL/GenBank/DDBJ whole genome shotgun (WGS) entry which is preliminary data.</text>
</comment>
<dbReference type="Proteomes" id="UP000470186">
    <property type="component" value="Unassembled WGS sequence"/>
</dbReference>
<comment type="catalytic activity">
    <reaction evidence="7 8 9">
        <text>alpha-D-glucose 6-phosphate = beta-D-fructose 6-phosphate</text>
        <dbReference type="Rhea" id="RHEA:11816"/>
        <dbReference type="ChEBI" id="CHEBI:57634"/>
        <dbReference type="ChEBI" id="CHEBI:58225"/>
        <dbReference type="EC" id="5.3.1.9"/>
    </reaction>
</comment>
<evidence type="ECO:0000313" key="13">
    <source>
        <dbReference type="Proteomes" id="UP000447574"/>
    </source>
</evidence>
<keyword evidence="14" id="KW-1185">Reference proteome</keyword>
<dbReference type="Pfam" id="PF00342">
    <property type="entry name" value="PGI"/>
    <property type="match status" value="1"/>
</dbReference>
<dbReference type="CDD" id="cd05016">
    <property type="entry name" value="SIS_PGI_2"/>
    <property type="match status" value="1"/>
</dbReference>
<accession>A0A6A7YC61</accession>
<dbReference type="UniPathway" id="UPA00109">
    <property type="reaction ID" value="UER00181"/>
</dbReference>
<dbReference type="PROSITE" id="PS00174">
    <property type="entry name" value="P_GLUCOSE_ISOMERASE_2"/>
    <property type="match status" value="1"/>
</dbReference>
<evidence type="ECO:0000256" key="6">
    <source>
        <dbReference type="ARBA" id="ARBA00023235"/>
    </source>
</evidence>
<dbReference type="GO" id="GO:0051156">
    <property type="term" value="P:glucose 6-phosphate metabolic process"/>
    <property type="evidence" value="ECO:0007669"/>
    <property type="project" value="TreeGrafter"/>
</dbReference>
<dbReference type="SUPFAM" id="SSF53697">
    <property type="entry name" value="SIS domain"/>
    <property type="match status" value="1"/>
</dbReference>
<reference evidence="13 14" key="1">
    <citation type="submission" date="2019-10" db="EMBL/GenBank/DDBJ databases">
        <title>Evaluation of single-gene subtyping targets for Pseudomonas.</title>
        <authorList>
            <person name="Reichler S.J."/>
            <person name="Orsi R.H."/>
            <person name="Wiedmann M."/>
            <person name="Martin N.H."/>
            <person name="Murphy S.I."/>
        </authorList>
    </citation>
    <scope>NUCLEOTIDE SEQUENCE [LARGE SCALE GENOMIC DNA]</scope>
    <source>
        <strain evidence="12 14">FSL R10-2107</strain>
        <strain evidence="10 13">FSL R10-2932</strain>
        <strain evidence="11 15">FSL R10-3254</strain>
    </source>
</reference>
<evidence type="ECO:0000313" key="11">
    <source>
        <dbReference type="EMBL" id="MQT88915.1"/>
    </source>
</evidence>
<evidence type="ECO:0000313" key="10">
    <source>
        <dbReference type="EMBL" id="MQT73392.1"/>
    </source>
</evidence>
<comment type="similarity">
    <text evidence="2 8 9">Belongs to the GPI family.</text>
</comment>
<keyword evidence="3 8" id="KW-0312">Gluconeogenesis</keyword>
<dbReference type="Proteomes" id="UP000489190">
    <property type="component" value="Unassembled WGS sequence"/>
</dbReference>
<dbReference type="CDD" id="cd05015">
    <property type="entry name" value="SIS_PGI_1"/>
    <property type="match status" value="1"/>
</dbReference>
<keyword evidence="4 8" id="KW-0963">Cytoplasm</keyword>
<evidence type="ECO:0000256" key="9">
    <source>
        <dbReference type="RuleBase" id="RU000612"/>
    </source>
</evidence>
<dbReference type="Proteomes" id="UP000447574">
    <property type="component" value="Unassembled WGS sequence"/>
</dbReference>
<dbReference type="InterPro" id="IPR001672">
    <property type="entry name" value="G6P_Isomerase"/>
</dbReference>
<protein>
    <recommendedName>
        <fullName evidence="8">Glucose-6-phosphate isomerase</fullName>
        <shortName evidence="8">GPI</shortName>
        <ecNumber evidence="8">5.3.1.9</ecNumber>
    </recommendedName>
    <alternativeName>
        <fullName evidence="8">Phosphoglucose isomerase</fullName>
        <shortName evidence="8">PGI</shortName>
    </alternativeName>
    <alternativeName>
        <fullName evidence="8">Phosphohexose isomerase</fullName>
        <shortName evidence="8">PHI</shortName>
    </alternativeName>
</protein>
<dbReference type="InterPro" id="IPR035476">
    <property type="entry name" value="SIS_PGI_1"/>
</dbReference>
<evidence type="ECO:0000313" key="15">
    <source>
        <dbReference type="Proteomes" id="UP000489190"/>
    </source>
</evidence>
<dbReference type="NCBIfam" id="NF001211">
    <property type="entry name" value="PRK00179.1"/>
    <property type="match status" value="1"/>
</dbReference>
<comment type="function">
    <text evidence="8">Catalyzes the reversible isomerization of glucose-6-phosphate to fructose-6-phosphate.</text>
</comment>
<dbReference type="UniPathway" id="UPA00138"/>
<keyword evidence="6 8" id="KW-0413">Isomerase</keyword>
<evidence type="ECO:0000256" key="3">
    <source>
        <dbReference type="ARBA" id="ARBA00022432"/>
    </source>
</evidence>
<comment type="pathway">
    <text evidence="1 8 9">Carbohydrate degradation; glycolysis; D-glyceraldehyde 3-phosphate and glycerone phosphate from D-glucose: step 2/4.</text>
</comment>
<dbReference type="EC" id="5.3.1.9" evidence="8"/>
<keyword evidence="5 8" id="KW-0324">Glycolysis</keyword>
<evidence type="ECO:0000256" key="4">
    <source>
        <dbReference type="ARBA" id="ARBA00022490"/>
    </source>
</evidence>
<dbReference type="InterPro" id="IPR023096">
    <property type="entry name" value="G6P_Isomerase_C"/>
</dbReference>
<dbReference type="PROSITE" id="PS00765">
    <property type="entry name" value="P_GLUCOSE_ISOMERASE_1"/>
    <property type="match status" value="1"/>
</dbReference>
<feature type="active site" evidence="8">
    <location>
        <position position="390"/>
    </location>
</feature>
<organism evidence="11 15">
    <name type="scientific">Pseudomonas helleri</name>
    <dbReference type="NCBI Taxonomy" id="1608996"/>
    <lineage>
        <taxon>Bacteria</taxon>
        <taxon>Pseudomonadati</taxon>
        <taxon>Pseudomonadota</taxon>
        <taxon>Gammaproteobacteria</taxon>
        <taxon>Pseudomonadales</taxon>
        <taxon>Pseudomonadaceae</taxon>
        <taxon>Pseudomonas</taxon>
    </lineage>
</organism>
<evidence type="ECO:0000256" key="2">
    <source>
        <dbReference type="ARBA" id="ARBA00006604"/>
    </source>
</evidence>
<evidence type="ECO:0000256" key="5">
    <source>
        <dbReference type="ARBA" id="ARBA00023152"/>
    </source>
</evidence>
<dbReference type="Gene3D" id="3.40.50.10490">
    <property type="entry name" value="Glucose-6-phosphate isomerase like protein, domain 1"/>
    <property type="match status" value="2"/>
</dbReference>
<dbReference type="GO" id="GO:0005829">
    <property type="term" value="C:cytosol"/>
    <property type="evidence" value="ECO:0007669"/>
    <property type="project" value="TreeGrafter"/>
</dbReference>
<dbReference type="InterPro" id="IPR035482">
    <property type="entry name" value="SIS_PGI_2"/>
</dbReference>
<proteinExistence type="inferred from homology"/>
<feature type="active site" evidence="8">
    <location>
        <position position="518"/>
    </location>
</feature>
<evidence type="ECO:0000313" key="12">
    <source>
        <dbReference type="EMBL" id="MQU30469.1"/>
    </source>
</evidence>
<evidence type="ECO:0000256" key="1">
    <source>
        <dbReference type="ARBA" id="ARBA00004926"/>
    </source>
</evidence>
<dbReference type="PANTHER" id="PTHR11469">
    <property type="entry name" value="GLUCOSE-6-PHOSPHATE ISOMERASE"/>
    <property type="match status" value="1"/>
</dbReference>
<dbReference type="GO" id="GO:0006094">
    <property type="term" value="P:gluconeogenesis"/>
    <property type="evidence" value="ECO:0007669"/>
    <property type="project" value="UniProtKB-UniRule"/>
</dbReference>
<dbReference type="RefSeq" id="WP_123751742.1">
    <property type="nucleotide sequence ID" value="NZ_JBQQKR010000001.1"/>
</dbReference>
<dbReference type="FunFam" id="3.40.50.10490:FF:000018">
    <property type="entry name" value="Glucose-6-phosphate isomerase"/>
    <property type="match status" value="1"/>
</dbReference>
<comment type="pathway">
    <text evidence="8">Carbohydrate biosynthesis; gluconeogenesis.</text>
</comment>
<dbReference type="PROSITE" id="PS51463">
    <property type="entry name" value="P_GLUCOSE_ISOMERASE_3"/>
    <property type="match status" value="1"/>
</dbReference>
<evidence type="ECO:0000313" key="14">
    <source>
        <dbReference type="Proteomes" id="UP000470186"/>
    </source>
</evidence>
<dbReference type="GO" id="GO:0097367">
    <property type="term" value="F:carbohydrate derivative binding"/>
    <property type="evidence" value="ECO:0007669"/>
    <property type="project" value="InterPro"/>
</dbReference>
<dbReference type="GO" id="GO:0006096">
    <property type="term" value="P:glycolytic process"/>
    <property type="evidence" value="ECO:0007669"/>
    <property type="project" value="UniProtKB-UniRule"/>
</dbReference>
<evidence type="ECO:0000256" key="8">
    <source>
        <dbReference type="HAMAP-Rule" id="MF_00473"/>
    </source>
</evidence>
<evidence type="ECO:0000256" key="7">
    <source>
        <dbReference type="ARBA" id="ARBA00029321"/>
    </source>
</evidence>
<dbReference type="GO" id="GO:0048029">
    <property type="term" value="F:monosaccharide binding"/>
    <property type="evidence" value="ECO:0007669"/>
    <property type="project" value="TreeGrafter"/>
</dbReference>